<sequence length="217" mass="23543">AISVPGRKATRVARGRQLPRSGGMFGASSRKKVAALNAQADELKRETDGCLAEAAALRSEIQAVEAESRRLDQEFDAERSGQRDLEAEGADLAREAEELRREAADLGQQLRAVEQAAVAAGIEREASLAELHELEGLVRQCHEDVSAASAIAERMAAELLDGQEADRQRLQAAQDAHEALRLEVEAITKACEQALAERDRAKEALVSVQDQVDDLRL</sequence>
<keyword evidence="4" id="KW-1185">Reference proteome</keyword>
<evidence type="ECO:0000313" key="4">
    <source>
        <dbReference type="Proteomes" id="UP001189429"/>
    </source>
</evidence>
<accession>A0ABN9PJ75</accession>
<feature type="region of interest" description="Disordered" evidence="2">
    <location>
        <begin position="1"/>
        <end position="30"/>
    </location>
</feature>
<dbReference type="EMBL" id="CAUYUJ010000579">
    <property type="protein sequence ID" value="CAK0791424.1"/>
    <property type="molecule type" value="Genomic_DNA"/>
</dbReference>
<dbReference type="Gene3D" id="6.10.250.3110">
    <property type="match status" value="1"/>
</dbReference>
<feature type="region of interest" description="Disordered" evidence="2">
    <location>
        <begin position="68"/>
        <end position="90"/>
    </location>
</feature>
<keyword evidence="1" id="KW-0175">Coiled coil</keyword>
<comment type="caution">
    <text evidence="3">The sequence shown here is derived from an EMBL/GenBank/DDBJ whole genome shotgun (WGS) entry which is preliminary data.</text>
</comment>
<evidence type="ECO:0000313" key="3">
    <source>
        <dbReference type="EMBL" id="CAK0791424.1"/>
    </source>
</evidence>
<dbReference type="Proteomes" id="UP001189429">
    <property type="component" value="Unassembled WGS sequence"/>
</dbReference>
<evidence type="ECO:0000256" key="2">
    <source>
        <dbReference type="SAM" id="MobiDB-lite"/>
    </source>
</evidence>
<proteinExistence type="predicted"/>
<name>A0ABN9PJ75_9DINO</name>
<reference evidence="3" key="1">
    <citation type="submission" date="2023-10" db="EMBL/GenBank/DDBJ databases">
        <authorList>
            <person name="Chen Y."/>
            <person name="Shah S."/>
            <person name="Dougan E. K."/>
            <person name="Thang M."/>
            <person name="Chan C."/>
        </authorList>
    </citation>
    <scope>NUCLEOTIDE SEQUENCE [LARGE SCALE GENOMIC DNA]</scope>
</reference>
<feature type="coiled-coil region" evidence="1">
    <location>
        <begin position="170"/>
        <end position="211"/>
    </location>
</feature>
<protein>
    <submittedName>
        <fullName evidence="3">Uncharacterized protein</fullName>
    </submittedName>
</protein>
<evidence type="ECO:0000256" key="1">
    <source>
        <dbReference type="SAM" id="Coils"/>
    </source>
</evidence>
<gene>
    <name evidence="3" type="ORF">PCOR1329_LOCUS2316</name>
</gene>
<organism evidence="3 4">
    <name type="scientific">Prorocentrum cordatum</name>
    <dbReference type="NCBI Taxonomy" id="2364126"/>
    <lineage>
        <taxon>Eukaryota</taxon>
        <taxon>Sar</taxon>
        <taxon>Alveolata</taxon>
        <taxon>Dinophyceae</taxon>
        <taxon>Prorocentrales</taxon>
        <taxon>Prorocentraceae</taxon>
        <taxon>Prorocentrum</taxon>
    </lineage>
</organism>
<feature type="non-terminal residue" evidence="3">
    <location>
        <position position="1"/>
    </location>
</feature>